<dbReference type="EMBL" id="CP003322">
    <property type="protein sequence ID" value="AFC44852.1"/>
    <property type="molecule type" value="Genomic_DNA"/>
</dbReference>
<feature type="compositionally biased region" description="Polar residues" evidence="1">
    <location>
        <begin position="1"/>
        <end position="11"/>
    </location>
</feature>
<reference evidence="2 3" key="1">
    <citation type="journal article" date="2012" name="J. Bacteriol.">
        <title>Complete genome sequence of Mycobacterium intracellulare strain ATCC 13950T.</title>
        <authorList>
            <person name="Kim B.J."/>
            <person name="Choi B.S."/>
            <person name="Lim J.S."/>
            <person name="Choi I.Y."/>
            <person name="Lee J.H."/>
            <person name="Chun J."/>
            <person name="Kook Y.H."/>
            <person name="Kim B.J."/>
        </authorList>
    </citation>
    <scope>NUCLEOTIDE SEQUENCE [LARGE SCALE GENOMIC DNA]</scope>
    <source>
        <strain evidence="3">ATCC 13950 / DSM 43223 / JCM 6384 / NCTC 13025 / 3600</strain>
    </source>
</reference>
<dbReference type="Proteomes" id="UP000008004">
    <property type="component" value="Chromosome"/>
</dbReference>
<dbReference type="AlphaFoldDB" id="H8II45"/>
<gene>
    <name evidence="2" type="ordered locus">OCU_36330</name>
</gene>
<evidence type="ECO:0000313" key="2">
    <source>
        <dbReference type="EMBL" id="AFC44852.1"/>
    </source>
</evidence>
<protein>
    <submittedName>
        <fullName evidence="2">Uncharacterized protein</fullName>
    </submittedName>
</protein>
<feature type="region of interest" description="Disordered" evidence="1">
    <location>
        <begin position="1"/>
        <end position="46"/>
    </location>
</feature>
<sequence length="46" mass="5155">MWPNVTGSNEPGHTAPLMTRTDDDAERSDEEERRPRGAPATMQSKQ</sequence>
<name>H8II45_MYCIA</name>
<organism evidence="2 3">
    <name type="scientific">Mycobacterium intracellulare (strain ATCC 13950 / DSM 43223 / JCM 6384 / NCTC 13025 / 3600)</name>
    <dbReference type="NCBI Taxonomy" id="487521"/>
    <lineage>
        <taxon>Bacteria</taxon>
        <taxon>Bacillati</taxon>
        <taxon>Actinomycetota</taxon>
        <taxon>Actinomycetes</taxon>
        <taxon>Mycobacteriales</taxon>
        <taxon>Mycobacteriaceae</taxon>
        <taxon>Mycobacterium</taxon>
        <taxon>Mycobacterium avium complex (MAC)</taxon>
    </lineage>
</organism>
<evidence type="ECO:0000313" key="3">
    <source>
        <dbReference type="Proteomes" id="UP000008004"/>
    </source>
</evidence>
<dbReference type="KEGG" id="mia:OCU_36330"/>
<accession>H8II45</accession>
<evidence type="ECO:0000256" key="1">
    <source>
        <dbReference type="SAM" id="MobiDB-lite"/>
    </source>
</evidence>
<proteinExistence type="predicted"/>
<dbReference type="HOGENOM" id="CLU_3186044_0_0_11"/>